<dbReference type="EMBL" id="GBRH01276264">
    <property type="protein sequence ID" value="JAD21631.1"/>
    <property type="molecule type" value="Transcribed_RNA"/>
</dbReference>
<protein>
    <submittedName>
        <fullName evidence="1">Uncharacterized protein</fullName>
    </submittedName>
</protein>
<name>A0A0A8Y6F3_ARUDO</name>
<reference evidence="1" key="1">
    <citation type="submission" date="2014-09" db="EMBL/GenBank/DDBJ databases">
        <authorList>
            <person name="Magalhaes I.L.F."/>
            <person name="Oliveira U."/>
            <person name="Santos F.R."/>
            <person name="Vidigal T.H.D.A."/>
            <person name="Brescovit A.D."/>
            <person name="Santos A.J."/>
        </authorList>
    </citation>
    <scope>NUCLEOTIDE SEQUENCE</scope>
    <source>
        <tissue evidence="1">Shoot tissue taken approximately 20 cm above the soil surface</tissue>
    </source>
</reference>
<proteinExistence type="predicted"/>
<organism evidence="1">
    <name type="scientific">Arundo donax</name>
    <name type="common">Giant reed</name>
    <name type="synonym">Donax arundinaceus</name>
    <dbReference type="NCBI Taxonomy" id="35708"/>
    <lineage>
        <taxon>Eukaryota</taxon>
        <taxon>Viridiplantae</taxon>
        <taxon>Streptophyta</taxon>
        <taxon>Embryophyta</taxon>
        <taxon>Tracheophyta</taxon>
        <taxon>Spermatophyta</taxon>
        <taxon>Magnoliopsida</taxon>
        <taxon>Liliopsida</taxon>
        <taxon>Poales</taxon>
        <taxon>Poaceae</taxon>
        <taxon>PACMAD clade</taxon>
        <taxon>Arundinoideae</taxon>
        <taxon>Arundineae</taxon>
        <taxon>Arundo</taxon>
    </lineage>
</organism>
<accession>A0A0A8Y6F3</accession>
<evidence type="ECO:0000313" key="1">
    <source>
        <dbReference type="EMBL" id="JAD21631.1"/>
    </source>
</evidence>
<dbReference type="AlphaFoldDB" id="A0A0A8Y6F3"/>
<reference evidence="1" key="2">
    <citation type="journal article" date="2015" name="Data Brief">
        <title>Shoot transcriptome of the giant reed, Arundo donax.</title>
        <authorList>
            <person name="Barrero R.A."/>
            <person name="Guerrero F.D."/>
            <person name="Moolhuijzen P."/>
            <person name="Goolsby J.A."/>
            <person name="Tidwell J."/>
            <person name="Bellgard S.E."/>
            <person name="Bellgard M.I."/>
        </authorList>
    </citation>
    <scope>NUCLEOTIDE SEQUENCE</scope>
    <source>
        <tissue evidence="1">Shoot tissue taken approximately 20 cm above the soil surface</tissue>
    </source>
</reference>
<sequence length="50" mass="5675">MLIAVPINKVLFLNNECLLQHQSTFFKTGSANGHEFFNSLDYINAKTEES</sequence>